<dbReference type="GO" id="GO:0016887">
    <property type="term" value="F:ATP hydrolysis activity"/>
    <property type="evidence" value="ECO:0007669"/>
    <property type="project" value="InterPro"/>
</dbReference>
<evidence type="ECO:0000256" key="4">
    <source>
        <dbReference type="ARBA" id="ARBA00022741"/>
    </source>
</evidence>
<dbReference type="RefSeq" id="XP_027067577.1">
    <property type="nucleotide sequence ID" value="XM_027211776.1"/>
</dbReference>
<dbReference type="Proteomes" id="UP001652660">
    <property type="component" value="Chromosome 6c"/>
</dbReference>
<feature type="transmembrane region" description="Helical" evidence="8">
    <location>
        <begin position="299"/>
        <end position="320"/>
    </location>
</feature>
<evidence type="ECO:0000256" key="6">
    <source>
        <dbReference type="ARBA" id="ARBA00022989"/>
    </source>
</evidence>
<dbReference type="InterPro" id="IPR003593">
    <property type="entry name" value="AAA+_ATPase"/>
</dbReference>
<dbReference type="GO" id="GO:0016020">
    <property type="term" value="C:membrane"/>
    <property type="evidence" value="ECO:0007669"/>
    <property type="project" value="UniProtKB-SubCell"/>
</dbReference>
<organism evidence="10 11">
    <name type="scientific">Coffea arabica</name>
    <name type="common">Arabian coffee</name>
    <dbReference type="NCBI Taxonomy" id="13443"/>
    <lineage>
        <taxon>Eukaryota</taxon>
        <taxon>Viridiplantae</taxon>
        <taxon>Streptophyta</taxon>
        <taxon>Embryophyta</taxon>
        <taxon>Tracheophyta</taxon>
        <taxon>Spermatophyta</taxon>
        <taxon>Magnoliopsida</taxon>
        <taxon>eudicotyledons</taxon>
        <taxon>Gunneridae</taxon>
        <taxon>Pentapetalae</taxon>
        <taxon>asterids</taxon>
        <taxon>lamiids</taxon>
        <taxon>Gentianales</taxon>
        <taxon>Rubiaceae</taxon>
        <taxon>Ixoroideae</taxon>
        <taxon>Gardenieae complex</taxon>
        <taxon>Bertiereae - Coffeeae clade</taxon>
        <taxon>Coffeeae</taxon>
        <taxon>Coffea</taxon>
    </lineage>
</organism>
<dbReference type="GeneID" id="113693206"/>
<evidence type="ECO:0000256" key="5">
    <source>
        <dbReference type="ARBA" id="ARBA00022840"/>
    </source>
</evidence>
<dbReference type="AlphaFoldDB" id="A0A6P6SNW0"/>
<gene>
    <name evidence="11" type="primary">LOC113693206</name>
</gene>
<dbReference type="SUPFAM" id="SSF52540">
    <property type="entry name" value="P-loop containing nucleoside triphosphate hydrolases"/>
    <property type="match status" value="1"/>
</dbReference>
<sequence length="526" mass="59312">MRNRNIQNQAYPLTLFFGNLSYNVKISHKLDWFSIFSCTNKSNLSSKETEMKVLLNDVSGEAHRGEILAVLGPSGSGKSTLIDALANRIFKGSLNGMITLSGEQLDSSLLRAISAYIMQDHLLFPMLTVEETLTFAAELRLLQILSKFEKKKRVHDLIDQLDHQTAAQTIIGDEEHWGVWWRTPAIYSGSPSNLPFFVENLGQPIPTDQNPSDAILDLICDLEYSRDGIDSMAQFNQIWQQQYMGGGKGSEVKQFIAKQSLNLKQAFSQSLDLKQAFSSIISQDKLVPGTTHKDDFKVFTCRFGATLITGIITASLFWQLDNSPRGYQERVTFFAFVTIAVYYICSDGLAITLQERNIMLRETTYNVYRLYSYWLSVSDALTWLPSLLLLSITYSVTTFWAPGLLPDTSCAYMIIVKTLGSLVLFCEVYVTPNEIPLYWIPFHYLSLKKYTYQALMHNEFDDPTRCIVIGIEVFNGTPFVGTELVGLKEQLLRGISHVLGKNIMSWTCTTTGPDLLKQRGMADIGK</sequence>
<evidence type="ECO:0000256" key="3">
    <source>
        <dbReference type="ARBA" id="ARBA00022692"/>
    </source>
</evidence>
<reference evidence="10" key="1">
    <citation type="journal article" date="2025" name="Foods">
        <title>Unveiling the Microbial Signatures of Arabica Coffee Cherries: Insights into Ripeness Specific Diversity, Functional Traits, and Implications for Quality and Safety.</title>
        <authorList>
            <consortium name="RefSeq"/>
            <person name="Tenea G.N."/>
            <person name="Cifuentes V."/>
            <person name="Reyes P."/>
            <person name="Cevallos-Vallejos M."/>
        </authorList>
    </citation>
    <scope>NUCLEOTIDE SEQUENCE [LARGE SCALE GENOMIC DNA]</scope>
</reference>
<dbReference type="OrthoDB" id="66620at2759"/>
<dbReference type="InterPro" id="IPR050352">
    <property type="entry name" value="ABCG_transporters"/>
</dbReference>
<dbReference type="GO" id="GO:0140359">
    <property type="term" value="F:ABC-type transporter activity"/>
    <property type="evidence" value="ECO:0007669"/>
    <property type="project" value="InterPro"/>
</dbReference>
<evidence type="ECO:0000256" key="7">
    <source>
        <dbReference type="ARBA" id="ARBA00023136"/>
    </source>
</evidence>
<dbReference type="Gene3D" id="3.40.50.300">
    <property type="entry name" value="P-loop containing nucleotide triphosphate hydrolases"/>
    <property type="match status" value="1"/>
</dbReference>
<evidence type="ECO:0000259" key="9">
    <source>
        <dbReference type="SMART" id="SM00382"/>
    </source>
</evidence>
<evidence type="ECO:0000313" key="11">
    <source>
        <dbReference type="RefSeq" id="XP_027067577.1"/>
    </source>
</evidence>
<evidence type="ECO:0000256" key="1">
    <source>
        <dbReference type="ARBA" id="ARBA00004141"/>
    </source>
</evidence>
<dbReference type="SMART" id="SM00382">
    <property type="entry name" value="AAA"/>
    <property type="match status" value="1"/>
</dbReference>
<dbReference type="PANTHER" id="PTHR48041">
    <property type="entry name" value="ABC TRANSPORTER G FAMILY MEMBER 28"/>
    <property type="match status" value="1"/>
</dbReference>
<dbReference type="Pfam" id="PF01061">
    <property type="entry name" value="ABC2_membrane"/>
    <property type="match status" value="1"/>
</dbReference>
<feature type="transmembrane region" description="Helical" evidence="8">
    <location>
        <begin position="373"/>
        <end position="392"/>
    </location>
</feature>
<proteinExistence type="predicted"/>
<dbReference type="GO" id="GO:0005524">
    <property type="term" value="F:ATP binding"/>
    <property type="evidence" value="ECO:0007669"/>
    <property type="project" value="UniProtKB-KW"/>
</dbReference>
<keyword evidence="5" id="KW-0067">ATP-binding</keyword>
<keyword evidence="6 8" id="KW-1133">Transmembrane helix</keyword>
<name>A0A6P6SNW0_COFAR</name>
<keyword evidence="7 8" id="KW-0472">Membrane</keyword>
<dbReference type="InterPro" id="IPR003439">
    <property type="entry name" value="ABC_transporter-like_ATP-bd"/>
</dbReference>
<comment type="subcellular location">
    <subcellularLocation>
        <location evidence="1">Membrane</location>
        <topology evidence="1">Multi-pass membrane protein</topology>
    </subcellularLocation>
</comment>
<feature type="transmembrane region" description="Helical" evidence="8">
    <location>
        <begin position="412"/>
        <end position="430"/>
    </location>
</feature>
<dbReference type="Pfam" id="PF00005">
    <property type="entry name" value="ABC_tran"/>
    <property type="match status" value="1"/>
</dbReference>
<keyword evidence="3 8" id="KW-0812">Transmembrane</keyword>
<accession>A0A6P6SNW0</accession>
<keyword evidence="2" id="KW-0813">Transport</keyword>
<dbReference type="PANTHER" id="PTHR48041:SF11">
    <property type="entry name" value="ABC TRANSPORTER G FAMILY MEMBER 16"/>
    <property type="match status" value="1"/>
</dbReference>
<evidence type="ECO:0000256" key="2">
    <source>
        <dbReference type="ARBA" id="ARBA00022448"/>
    </source>
</evidence>
<evidence type="ECO:0000313" key="10">
    <source>
        <dbReference type="Proteomes" id="UP001652660"/>
    </source>
</evidence>
<dbReference type="InterPro" id="IPR027417">
    <property type="entry name" value="P-loop_NTPase"/>
</dbReference>
<feature type="domain" description="AAA+ ATPase" evidence="9">
    <location>
        <begin position="64"/>
        <end position="226"/>
    </location>
</feature>
<evidence type="ECO:0000256" key="8">
    <source>
        <dbReference type="SAM" id="Phobius"/>
    </source>
</evidence>
<keyword evidence="4" id="KW-0547">Nucleotide-binding</keyword>
<protein>
    <submittedName>
        <fullName evidence="11">ABC transporter G family member 16-like</fullName>
    </submittedName>
</protein>
<dbReference type="InterPro" id="IPR013525">
    <property type="entry name" value="ABC2_TM"/>
</dbReference>
<keyword evidence="10" id="KW-1185">Reference proteome</keyword>
<reference evidence="11" key="2">
    <citation type="submission" date="2025-08" db="UniProtKB">
        <authorList>
            <consortium name="RefSeq"/>
        </authorList>
    </citation>
    <scope>IDENTIFICATION</scope>
    <source>
        <tissue evidence="11">Leaves</tissue>
    </source>
</reference>
<feature type="transmembrane region" description="Helical" evidence="8">
    <location>
        <begin position="332"/>
        <end position="353"/>
    </location>
</feature>